<dbReference type="Proteomes" id="UP000275408">
    <property type="component" value="Unassembled WGS sequence"/>
</dbReference>
<evidence type="ECO:0000313" key="2">
    <source>
        <dbReference type="Proteomes" id="UP000275408"/>
    </source>
</evidence>
<keyword evidence="2" id="KW-1185">Reference proteome</keyword>
<accession>A0A3M6TP14</accession>
<sequence>DPLGLISPLFVPIERLFQDLYKYKYKLAGTTLDEEVSLSVTRSLVLSRLITRVRSALLPLVKITEIFLLDRFHYDYSLDKGGGQRIQAIR</sequence>
<proteinExistence type="predicted"/>
<dbReference type="AlphaFoldDB" id="A0A3M6TP14"/>
<gene>
    <name evidence="1" type="ORF">pdam_00006897</name>
</gene>
<organism evidence="1 2">
    <name type="scientific">Pocillopora damicornis</name>
    <name type="common">Cauliflower coral</name>
    <name type="synonym">Millepora damicornis</name>
    <dbReference type="NCBI Taxonomy" id="46731"/>
    <lineage>
        <taxon>Eukaryota</taxon>
        <taxon>Metazoa</taxon>
        <taxon>Cnidaria</taxon>
        <taxon>Anthozoa</taxon>
        <taxon>Hexacorallia</taxon>
        <taxon>Scleractinia</taxon>
        <taxon>Astrocoeniina</taxon>
        <taxon>Pocilloporidae</taxon>
        <taxon>Pocillopora</taxon>
    </lineage>
</organism>
<reference evidence="1 2" key="1">
    <citation type="journal article" date="2018" name="Sci. Rep.">
        <title>Comparative analysis of the Pocillopora damicornis genome highlights role of immune system in coral evolution.</title>
        <authorList>
            <person name="Cunning R."/>
            <person name="Bay R.A."/>
            <person name="Gillette P."/>
            <person name="Baker A.C."/>
            <person name="Traylor-Knowles N."/>
        </authorList>
    </citation>
    <scope>NUCLEOTIDE SEQUENCE [LARGE SCALE GENOMIC DNA]</scope>
    <source>
        <strain evidence="1">RSMAS</strain>
        <tissue evidence="1">Whole animal</tissue>
    </source>
</reference>
<feature type="non-terminal residue" evidence="1">
    <location>
        <position position="1"/>
    </location>
</feature>
<protein>
    <submittedName>
        <fullName evidence="1">Uncharacterized protein</fullName>
    </submittedName>
</protein>
<dbReference type="EMBL" id="RCHS01003243">
    <property type="protein sequence ID" value="RMX43089.1"/>
    <property type="molecule type" value="Genomic_DNA"/>
</dbReference>
<comment type="caution">
    <text evidence="1">The sequence shown here is derived from an EMBL/GenBank/DDBJ whole genome shotgun (WGS) entry which is preliminary data.</text>
</comment>
<name>A0A3M6TP14_POCDA</name>
<evidence type="ECO:0000313" key="1">
    <source>
        <dbReference type="EMBL" id="RMX43089.1"/>
    </source>
</evidence>